<proteinExistence type="predicted"/>
<dbReference type="InterPro" id="IPR000835">
    <property type="entry name" value="HTH_MarR-typ"/>
</dbReference>
<dbReference type="SUPFAM" id="SSF46785">
    <property type="entry name" value="Winged helix' DNA-binding domain"/>
    <property type="match status" value="1"/>
</dbReference>
<dbReference type="Gene3D" id="1.10.10.10">
    <property type="entry name" value="Winged helix-like DNA-binding domain superfamily/Winged helix DNA-binding domain"/>
    <property type="match status" value="1"/>
</dbReference>
<organism evidence="2 3">
    <name type="scientific">Novosphingobium beihaiensis</name>
    <dbReference type="NCBI Taxonomy" id="2930389"/>
    <lineage>
        <taxon>Bacteria</taxon>
        <taxon>Pseudomonadati</taxon>
        <taxon>Pseudomonadota</taxon>
        <taxon>Alphaproteobacteria</taxon>
        <taxon>Sphingomonadales</taxon>
        <taxon>Sphingomonadaceae</taxon>
        <taxon>Novosphingobium</taxon>
    </lineage>
</organism>
<dbReference type="Pfam" id="PF12802">
    <property type="entry name" value="MarR_2"/>
    <property type="match status" value="1"/>
</dbReference>
<dbReference type="InterPro" id="IPR036388">
    <property type="entry name" value="WH-like_DNA-bd_sf"/>
</dbReference>
<name>A0ABT0BQH5_9SPHN</name>
<dbReference type="InterPro" id="IPR036390">
    <property type="entry name" value="WH_DNA-bd_sf"/>
</dbReference>
<dbReference type="RefSeq" id="WP_243920846.1">
    <property type="nucleotide sequence ID" value="NZ_JALHLG010000013.1"/>
</dbReference>
<evidence type="ECO:0000313" key="2">
    <source>
        <dbReference type="EMBL" id="MCJ2187312.1"/>
    </source>
</evidence>
<dbReference type="EMBL" id="JALHLG010000013">
    <property type="protein sequence ID" value="MCJ2187312.1"/>
    <property type="molecule type" value="Genomic_DNA"/>
</dbReference>
<comment type="caution">
    <text evidence="2">The sequence shown here is derived from an EMBL/GenBank/DDBJ whole genome shotgun (WGS) entry which is preliminary data.</text>
</comment>
<dbReference type="Proteomes" id="UP001202281">
    <property type="component" value="Unassembled WGS sequence"/>
</dbReference>
<feature type="domain" description="HTH marR-type" evidence="1">
    <location>
        <begin position="32"/>
        <end position="133"/>
    </location>
</feature>
<accession>A0ABT0BQH5</accession>
<evidence type="ECO:0000313" key="3">
    <source>
        <dbReference type="Proteomes" id="UP001202281"/>
    </source>
</evidence>
<reference evidence="2 3" key="1">
    <citation type="submission" date="2022-04" db="EMBL/GenBank/DDBJ databases">
        <title>Identification of a novel bacterium isolated from mangrove sediments.</title>
        <authorList>
            <person name="Pan X."/>
        </authorList>
    </citation>
    <scope>NUCLEOTIDE SEQUENCE [LARGE SCALE GENOMIC DNA]</scope>
    <source>
        <strain evidence="2 3">B2638</strain>
    </source>
</reference>
<dbReference type="SMART" id="SM00347">
    <property type="entry name" value="HTH_MARR"/>
    <property type="match status" value="1"/>
</dbReference>
<sequence length="154" mass="16891">MERGPFESRHPLVGLVDETIRLNSRLRSVFAAARQDSSLNDSEQMVLNAVVEAGKAPTVAQIGRSMGQARQLVQRAANALRDGGLIEMADNPDHKRAPLLRPTAQGLALKRELDARADIIAEELLPAADLDSVREAAQALRAIRRKLEAQLRTR</sequence>
<evidence type="ECO:0000259" key="1">
    <source>
        <dbReference type="SMART" id="SM00347"/>
    </source>
</evidence>
<gene>
    <name evidence="2" type="ORF">MTR66_10875</name>
</gene>
<keyword evidence="3" id="KW-1185">Reference proteome</keyword>
<protein>
    <submittedName>
        <fullName evidence="2">MarR family transcriptional regulator</fullName>
    </submittedName>
</protein>